<accession>A0A1S9RVI8</accession>
<evidence type="ECO:0000256" key="1">
    <source>
        <dbReference type="ARBA" id="ARBA00022737"/>
    </source>
</evidence>
<reference evidence="7" key="1">
    <citation type="submission" date="2015-09" db="EMBL/GenBank/DDBJ databases">
        <authorList>
            <person name="Fill T.P."/>
            <person name="Baretta J.F."/>
            <person name="de Almeida L.G."/>
            <person name="Rocha M."/>
            <person name="de Souza D.H."/>
            <person name="Malavazi I."/>
            <person name="Cerdeira L.T."/>
            <person name="Hong H."/>
            <person name="Samborskyy M."/>
            <person name="de Vasconcelos A.T."/>
            <person name="Leadlay P."/>
            <person name="Rodrigues-Filho E."/>
        </authorList>
    </citation>
    <scope>NUCLEOTIDE SEQUENCE [LARGE SCALE GENOMIC DNA]</scope>
    <source>
        <strain evidence="7">LaBioMMi 136</strain>
    </source>
</reference>
<dbReference type="InterPro" id="IPR002110">
    <property type="entry name" value="Ankyrin_rpt"/>
</dbReference>
<sequence length="193" mass="22084">MPLLSLPLEVLFIIVQMLDCPSLSALTLTNRYLNACFTNNLYRRSIRNDGWALHWAIQMNQAGTARRFLQLGGSPNIRYDHDIEEPYLPPSLPLIESAVRNELGIASLLLEYGANVDMQDWSGATALYMASKLHNQAMVRLLLEHGADIRFSYGFHPRQSEIEKRVETYSRRVKRGLRVASAHLWREEVTSSR</sequence>
<feature type="signal peptide" evidence="4">
    <location>
        <begin position="1"/>
        <end position="25"/>
    </location>
</feature>
<dbReference type="PROSITE" id="PS50088">
    <property type="entry name" value="ANK_REPEAT"/>
    <property type="match status" value="1"/>
</dbReference>
<gene>
    <name evidence="6" type="ORF">PEBR_27778</name>
</gene>
<dbReference type="SMART" id="SM00248">
    <property type="entry name" value="ANK"/>
    <property type="match status" value="3"/>
</dbReference>
<dbReference type="EMBL" id="LJBN01000112">
    <property type="protein sequence ID" value="OOQ89396.1"/>
    <property type="molecule type" value="Genomic_DNA"/>
</dbReference>
<dbReference type="InterPro" id="IPR036770">
    <property type="entry name" value="Ankyrin_rpt-contain_sf"/>
</dbReference>
<dbReference type="SUPFAM" id="SSF81383">
    <property type="entry name" value="F-box domain"/>
    <property type="match status" value="1"/>
</dbReference>
<dbReference type="InterPro" id="IPR001810">
    <property type="entry name" value="F-box_dom"/>
</dbReference>
<dbReference type="PROSITE" id="PS50297">
    <property type="entry name" value="ANK_REP_REGION"/>
    <property type="match status" value="1"/>
</dbReference>
<dbReference type="PROSITE" id="PS50181">
    <property type="entry name" value="FBOX"/>
    <property type="match status" value="1"/>
</dbReference>
<dbReference type="Pfam" id="PF12796">
    <property type="entry name" value="Ank_2"/>
    <property type="match status" value="1"/>
</dbReference>
<feature type="repeat" description="ANK" evidence="3">
    <location>
        <begin position="122"/>
        <end position="154"/>
    </location>
</feature>
<organism evidence="6 7">
    <name type="scientific">Penicillium brasilianum</name>
    <dbReference type="NCBI Taxonomy" id="104259"/>
    <lineage>
        <taxon>Eukaryota</taxon>
        <taxon>Fungi</taxon>
        <taxon>Dikarya</taxon>
        <taxon>Ascomycota</taxon>
        <taxon>Pezizomycotina</taxon>
        <taxon>Eurotiomycetes</taxon>
        <taxon>Eurotiomycetidae</taxon>
        <taxon>Eurotiales</taxon>
        <taxon>Aspergillaceae</taxon>
        <taxon>Penicillium</taxon>
    </lineage>
</organism>
<evidence type="ECO:0000313" key="7">
    <source>
        <dbReference type="Proteomes" id="UP000190744"/>
    </source>
</evidence>
<keyword evidence="4" id="KW-0732">Signal</keyword>
<keyword evidence="1" id="KW-0677">Repeat</keyword>
<dbReference type="InterPro" id="IPR050745">
    <property type="entry name" value="Multifunctional_regulatory"/>
</dbReference>
<evidence type="ECO:0000256" key="2">
    <source>
        <dbReference type="ARBA" id="ARBA00023043"/>
    </source>
</evidence>
<dbReference type="PANTHER" id="PTHR24189:SF50">
    <property type="entry name" value="ANKYRIN REPEAT AND SOCS BOX PROTEIN 2"/>
    <property type="match status" value="1"/>
</dbReference>
<comment type="caution">
    <text evidence="6">The sequence shown here is derived from an EMBL/GenBank/DDBJ whole genome shotgun (WGS) entry which is preliminary data.</text>
</comment>
<dbReference type="SUPFAM" id="SSF48403">
    <property type="entry name" value="Ankyrin repeat"/>
    <property type="match status" value="1"/>
</dbReference>
<dbReference type="InterPro" id="IPR036047">
    <property type="entry name" value="F-box-like_dom_sf"/>
</dbReference>
<protein>
    <recommendedName>
        <fullName evidence="5">F-box domain-containing protein</fullName>
    </recommendedName>
</protein>
<dbReference type="Gene3D" id="1.25.40.20">
    <property type="entry name" value="Ankyrin repeat-containing domain"/>
    <property type="match status" value="1"/>
</dbReference>
<name>A0A1S9RVI8_PENBI</name>
<dbReference type="PANTHER" id="PTHR24189">
    <property type="entry name" value="MYOTROPHIN"/>
    <property type="match status" value="1"/>
</dbReference>
<dbReference type="AlphaFoldDB" id="A0A1S9RVI8"/>
<evidence type="ECO:0000256" key="4">
    <source>
        <dbReference type="SAM" id="SignalP"/>
    </source>
</evidence>
<keyword evidence="2 3" id="KW-0040">ANK repeat</keyword>
<proteinExistence type="predicted"/>
<dbReference type="Proteomes" id="UP000190744">
    <property type="component" value="Unassembled WGS sequence"/>
</dbReference>
<evidence type="ECO:0000313" key="6">
    <source>
        <dbReference type="EMBL" id="OOQ89396.1"/>
    </source>
</evidence>
<evidence type="ECO:0000256" key="3">
    <source>
        <dbReference type="PROSITE-ProRule" id="PRU00023"/>
    </source>
</evidence>
<evidence type="ECO:0000259" key="5">
    <source>
        <dbReference type="PROSITE" id="PS50181"/>
    </source>
</evidence>
<feature type="chain" id="PRO_5012142558" description="F-box domain-containing protein" evidence="4">
    <location>
        <begin position="26"/>
        <end position="193"/>
    </location>
</feature>
<feature type="domain" description="F-box" evidence="5">
    <location>
        <begin position="1"/>
        <end position="45"/>
    </location>
</feature>